<comment type="caution">
    <text evidence="10">The sequence shown here is derived from an EMBL/GenBank/DDBJ whole genome shotgun (WGS) entry which is preliminary data.</text>
</comment>
<proteinExistence type="inferred from homology"/>
<comment type="subunit">
    <text evidence="2 7">Dimer; disulfide-linked.</text>
</comment>
<keyword evidence="5 7" id="KW-0325">Glycoprotein</keyword>
<keyword evidence="7" id="KW-0676">Redox-active center</keyword>
<dbReference type="Proteomes" id="UP001623349">
    <property type="component" value="Unassembled WGS sequence"/>
</dbReference>
<evidence type="ECO:0000256" key="8">
    <source>
        <dbReference type="SAM" id="MobiDB-lite"/>
    </source>
</evidence>
<accession>A0ABQ0F1V9</accession>
<keyword evidence="4 7" id="KW-0732">Signal</keyword>
<keyword evidence="7" id="KW-0560">Oxidoreductase</keyword>
<evidence type="ECO:0000256" key="3">
    <source>
        <dbReference type="ARBA" id="ARBA00022525"/>
    </source>
</evidence>
<dbReference type="EMBL" id="BAAFST010000008">
    <property type="protein sequence ID" value="GAB1293271.1"/>
    <property type="molecule type" value="Genomic_DNA"/>
</dbReference>
<evidence type="ECO:0000256" key="1">
    <source>
        <dbReference type="ARBA" id="ARBA00005679"/>
    </source>
</evidence>
<dbReference type="PANTHER" id="PTHR13234:SF8">
    <property type="entry name" value="GAMMA-INTERFERON-INDUCIBLE LYSOSOMAL THIOL REDUCTASE"/>
    <property type="match status" value="1"/>
</dbReference>
<evidence type="ECO:0000313" key="10">
    <source>
        <dbReference type="EMBL" id="GAB1293271.1"/>
    </source>
</evidence>
<keyword evidence="7" id="KW-0458">Lysosome</keyword>
<evidence type="ECO:0000313" key="11">
    <source>
        <dbReference type="Proteomes" id="UP001623349"/>
    </source>
</evidence>
<dbReference type="Pfam" id="PF03227">
    <property type="entry name" value="GILT"/>
    <property type="match status" value="1"/>
</dbReference>
<sequence>MSWSPLLPLVSLLLLLFPHEGPRTATASPPQASSKGAATCKGLRRSDPCPPCLRINHLRAHDVCLLGPRPLPPAPPVRVSLYYESLCGACRYFLVRDLFPTWLMVMEIVTSPWCPMGTHRNVSGTWEFTCQHGELECRLNKVEACLLDTLEKDAAFLTIVCMEEMEEMEKKLGPCLQVYAPEVSAESIMECATGKRGTQLMHENAQLTDALQPPHEYVPWVLVNEKPLTDPSQLLNLVCQLYQGLEKPDICSSIGDSPRKVCYK</sequence>
<feature type="region of interest" description="Disordered" evidence="8">
    <location>
        <begin position="23"/>
        <end position="43"/>
    </location>
</feature>
<evidence type="ECO:0000256" key="5">
    <source>
        <dbReference type="ARBA" id="ARBA00023180"/>
    </source>
</evidence>
<dbReference type="EC" id="1.8.-.-" evidence="7"/>
<organism evidence="10 11">
    <name type="scientific">Apodemus speciosus</name>
    <name type="common">Large Japanese field mouse</name>
    <dbReference type="NCBI Taxonomy" id="105296"/>
    <lineage>
        <taxon>Eukaryota</taxon>
        <taxon>Metazoa</taxon>
        <taxon>Chordata</taxon>
        <taxon>Craniata</taxon>
        <taxon>Vertebrata</taxon>
        <taxon>Euteleostomi</taxon>
        <taxon>Mammalia</taxon>
        <taxon>Eutheria</taxon>
        <taxon>Euarchontoglires</taxon>
        <taxon>Glires</taxon>
        <taxon>Rodentia</taxon>
        <taxon>Myomorpha</taxon>
        <taxon>Muroidea</taxon>
        <taxon>Muridae</taxon>
        <taxon>Murinae</taxon>
        <taxon>Apodemus</taxon>
    </lineage>
</organism>
<evidence type="ECO:0000256" key="9">
    <source>
        <dbReference type="SAM" id="SignalP"/>
    </source>
</evidence>
<feature type="signal peptide" evidence="9">
    <location>
        <begin position="1"/>
        <end position="27"/>
    </location>
</feature>
<dbReference type="PANTHER" id="PTHR13234">
    <property type="entry name" value="GAMMA-INTERFERON INDUCIBLE LYSOSOMAL THIOL REDUCTASE GILT"/>
    <property type="match status" value="1"/>
</dbReference>
<dbReference type="InterPro" id="IPR004911">
    <property type="entry name" value="Interferon-induced_GILT"/>
</dbReference>
<name>A0ABQ0F1V9_APOSI</name>
<keyword evidence="11" id="KW-1185">Reference proteome</keyword>
<comment type="subcellular location">
    <subcellularLocation>
        <location evidence="7">Secreted</location>
    </subcellularLocation>
    <subcellularLocation>
        <location evidence="7">Lysosome</location>
    </subcellularLocation>
</comment>
<feature type="chain" id="PRO_5045751239" description="Gamma-interferon-inducible lysosomal thiol reductase" evidence="9">
    <location>
        <begin position="28"/>
        <end position="264"/>
    </location>
</feature>
<keyword evidence="7" id="KW-0391">Immunity</keyword>
<keyword evidence="7" id="KW-1015">Disulfide bond</keyword>
<keyword evidence="3 7" id="KW-0964">Secreted</keyword>
<evidence type="ECO:0000256" key="7">
    <source>
        <dbReference type="RuleBase" id="RU369109"/>
    </source>
</evidence>
<comment type="function">
    <text evidence="6">Lysosomal thiol reductase that can reduce protein disulfide bonds. May facilitate the complete unfolding of proteins destined for lysosomal degradation. Plays an important role in antigen processing. Facilitates the generation of MHC class II-restricted epitodes from disulfide bond-containing antigen by the endocytic reduction of disulfide bonds. Also facilitates MHC class I-restricted recognition of exogenous antigens containing disulfide bonds by CD8+ T-cells or crosspresentation.</text>
</comment>
<gene>
    <name evidence="10" type="ORF">APTSU1_000850200</name>
</gene>
<reference evidence="10 11" key="1">
    <citation type="submission" date="2024-08" db="EMBL/GenBank/DDBJ databases">
        <title>The draft genome of Apodemus speciosus.</title>
        <authorList>
            <person name="Nabeshima K."/>
            <person name="Suzuki S."/>
            <person name="Onuma M."/>
        </authorList>
    </citation>
    <scope>NUCLEOTIDE SEQUENCE [LARGE SCALE GENOMIC DNA]</scope>
    <source>
        <strain evidence="10">IB14-021</strain>
    </source>
</reference>
<evidence type="ECO:0000256" key="6">
    <source>
        <dbReference type="ARBA" id="ARBA00059163"/>
    </source>
</evidence>
<comment type="function">
    <text evidence="7">Lysosomal thiol reductase that can reduce protein disulfide bonds. Facilitates the complete unfolding of proteins destined for lysosomal degradation. Plays an important role in antigen processing.</text>
</comment>
<feature type="compositionally biased region" description="Polar residues" evidence="8">
    <location>
        <begin position="25"/>
        <end position="36"/>
    </location>
</feature>
<evidence type="ECO:0000256" key="4">
    <source>
        <dbReference type="ARBA" id="ARBA00022729"/>
    </source>
</evidence>
<comment type="similarity">
    <text evidence="1 7">Belongs to the GILT family.</text>
</comment>
<protein>
    <recommendedName>
        <fullName evidence="7">Gamma-interferon-inducible lysosomal thiol reductase</fullName>
        <ecNumber evidence="7">1.8.-.-</ecNumber>
    </recommendedName>
    <alternativeName>
        <fullName evidence="7">Gamma-interferon-inducible protein IP-30</fullName>
    </alternativeName>
</protein>
<evidence type="ECO:0000256" key="2">
    <source>
        <dbReference type="ARBA" id="ARBA00011615"/>
    </source>
</evidence>